<evidence type="ECO:0000313" key="12">
    <source>
        <dbReference type="EMBL" id="MDQ0364873.1"/>
    </source>
</evidence>
<feature type="coiled-coil region" evidence="9">
    <location>
        <begin position="157"/>
        <end position="184"/>
    </location>
</feature>
<protein>
    <recommendedName>
        <fullName evidence="2">histidine kinase</fullName>
        <ecNumber evidence="2">2.7.13.3</ecNumber>
    </recommendedName>
</protein>
<keyword evidence="4" id="KW-0808">Transferase</keyword>
<keyword evidence="10" id="KW-1133">Transmembrane helix</keyword>
<dbReference type="GO" id="GO:0046983">
    <property type="term" value="F:protein dimerization activity"/>
    <property type="evidence" value="ECO:0007669"/>
    <property type="project" value="InterPro"/>
</dbReference>
<dbReference type="PANTHER" id="PTHR24421">
    <property type="entry name" value="NITRATE/NITRITE SENSOR PROTEIN NARX-RELATED"/>
    <property type="match status" value="1"/>
</dbReference>
<evidence type="ECO:0000256" key="1">
    <source>
        <dbReference type="ARBA" id="ARBA00000085"/>
    </source>
</evidence>
<keyword evidence="9" id="KW-0175">Coiled coil</keyword>
<reference evidence="12 13" key="1">
    <citation type="submission" date="2023-07" db="EMBL/GenBank/DDBJ databases">
        <title>Sequencing the genomes of 1000 actinobacteria strains.</title>
        <authorList>
            <person name="Klenk H.-P."/>
        </authorList>
    </citation>
    <scope>NUCLEOTIDE SEQUENCE [LARGE SCALE GENOMIC DNA]</scope>
    <source>
        <strain evidence="12 13">DSM 44709</strain>
    </source>
</reference>
<keyword evidence="13" id="KW-1185">Reference proteome</keyword>
<dbReference type="RefSeq" id="WP_307236703.1">
    <property type="nucleotide sequence ID" value="NZ_JAUSUZ010000001.1"/>
</dbReference>
<name>A0AAE3VV90_9ACTN</name>
<dbReference type="Gene3D" id="3.30.565.10">
    <property type="entry name" value="Histidine kinase-like ATPase, C-terminal domain"/>
    <property type="match status" value="1"/>
</dbReference>
<feature type="transmembrane region" description="Helical" evidence="10">
    <location>
        <begin position="32"/>
        <end position="49"/>
    </location>
</feature>
<evidence type="ECO:0000256" key="2">
    <source>
        <dbReference type="ARBA" id="ARBA00012438"/>
    </source>
</evidence>
<keyword evidence="10" id="KW-0812">Transmembrane</keyword>
<evidence type="ECO:0000256" key="6">
    <source>
        <dbReference type="ARBA" id="ARBA00022777"/>
    </source>
</evidence>
<feature type="transmembrane region" description="Helical" evidence="10">
    <location>
        <begin position="99"/>
        <end position="118"/>
    </location>
</feature>
<dbReference type="Pfam" id="PF02518">
    <property type="entry name" value="HATPase_c"/>
    <property type="match status" value="1"/>
</dbReference>
<keyword evidence="5" id="KW-0547">Nucleotide-binding</keyword>
<dbReference type="InterPro" id="IPR036890">
    <property type="entry name" value="HATPase_C_sf"/>
</dbReference>
<evidence type="ECO:0000256" key="7">
    <source>
        <dbReference type="ARBA" id="ARBA00022840"/>
    </source>
</evidence>
<dbReference type="GO" id="GO:0005524">
    <property type="term" value="F:ATP binding"/>
    <property type="evidence" value="ECO:0007669"/>
    <property type="project" value="UniProtKB-KW"/>
</dbReference>
<dbReference type="SUPFAM" id="SSF55874">
    <property type="entry name" value="ATPase domain of HSP90 chaperone/DNA topoisomerase II/histidine kinase"/>
    <property type="match status" value="1"/>
</dbReference>
<proteinExistence type="predicted"/>
<evidence type="ECO:0000259" key="11">
    <source>
        <dbReference type="SMART" id="SM00387"/>
    </source>
</evidence>
<dbReference type="Pfam" id="PF07730">
    <property type="entry name" value="HisKA_3"/>
    <property type="match status" value="1"/>
</dbReference>
<evidence type="ECO:0000256" key="3">
    <source>
        <dbReference type="ARBA" id="ARBA00022553"/>
    </source>
</evidence>
<dbReference type="PANTHER" id="PTHR24421:SF10">
    <property type="entry name" value="NITRATE_NITRITE SENSOR PROTEIN NARQ"/>
    <property type="match status" value="1"/>
</dbReference>
<dbReference type="GO" id="GO:0016020">
    <property type="term" value="C:membrane"/>
    <property type="evidence" value="ECO:0007669"/>
    <property type="project" value="InterPro"/>
</dbReference>
<gene>
    <name evidence="12" type="ORF">J2S42_001542</name>
</gene>
<dbReference type="InterPro" id="IPR050482">
    <property type="entry name" value="Sensor_HK_TwoCompSys"/>
</dbReference>
<comment type="catalytic activity">
    <reaction evidence="1">
        <text>ATP + protein L-histidine = ADP + protein N-phospho-L-histidine.</text>
        <dbReference type="EC" id="2.7.13.3"/>
    </reaction>
</comment>
<evidence type="ECO:0000256" key="4">
    <source>
        <dbReference type="ARBA" id="ARBA00022679"/>
    </source>
</evidence>
<evidence type="ECO:0000256" key="8">
    <source>
        <dbReference type="ARBA" id="ARBA00023012"/>
    </source>
</evidence>
<dbReference type="Gene3D" id="1.20.5.1930">
    <property type="match status" value="1"/>
</dbReference>
<dbReference type="InterPro" id="IPR003594">
    <property type="entry name" value="HATPase_dom"/>
</dbReference>
<sequence>MRWMASGLYLAVLAAGLYWSAAGPVRRVPVPVAVFAGAIVLLLLVEAVGGTGRRRAVVLLSARIALYAVVAVSDPGGFGRALFILVPFFGYELLGRRAALVLAAACLLGAVSAAAFTPGWHTDPETVSDLLMFLIGLALTLVTAAVADDRRRGRERAEALVGELRAAQRQVAELSAAAERHRLARDIHDSVGHHLTAISVQLAKAEAFRARDPVVAHRAVADARAATTRALQEVRESVGTLRTGTFSLVAAVETLAGGLTGTGLRVAVTRDGSEIGHARPTLEALYRVTQEALTNACRHAGADQVRVALRFDDAVTVEVTDNGRGFTVGTAEGGGLRGMRERLAALGGEVRIESAPGRGTRVTARAGGPA</sequence>
<feature type="transmembrane region" description="Helical" evidence="10">
    <location>
        <begin position="130"/>
        <end position="147"/>
    </location>
</feature>
<dbReference type="EMBL" id="JAUSUZ010000001">
    <property type="protein sequence ID" value="MDQ0364873.1"/>
    <property type="molecule type" value="Genomic_DNA"/>
</dbReference>
<dbReference type="Proteomes" id="UP001240236">
    <property type="component" value="Unassembled WGS sequence"/>
</dbReference>
<accession>A0AAE3VV90</accession>
<keyword evidence="3" id="KW-0597">Phosphoprotein</keyword>
<keyword evidence="10" id="KW-0472">Membrane</keyword>
<dbReference type="GO" id="GO:0000155">
    <property type="term" value="F:phosphorelay sensor kinase activity"/>
    <property type="evidence" value="ECO:0007669"/>
    <property type="project" value="InterPro"/>
</dbReference>
<comment type="caution">
    <text evidence="12">The sequence shown here is derived from an EMBL/GenBank/DDBJ whole genome shotgun (WGS) entry which is preliminary data.</text>
</comment>
<evidence type="ECO:0000256" key="5">
    <source>
        <dbReference type="ARBA" id="ARBA00022741"/>
    </source>
</evidence>
<dbReference type="EC" id="2.7.13.3" evidence="2"/>
<keyword evidence="6 12" id="KW-0418">Kinase</keyword>
<keyword evidence="7" id="KW-0067">ATP-binding</keyword>
<dbReference type="SMART" id="SM00387">
    <property type="entry name" value="HATPase_c"/>
    <property type="match status" value="1"/>
</dbReference>
<dbReference type="AlphaFoldDB" id="A0AAE3VV90"/>
<evidence type="ECO:0000256" key="10">
    <source>
        <dbReference type="SAM" id="Phobius"/>
    </source>
</evidence>
<keyword evidence="8" id="KW-0902">Two-component regulatory system</keyword>
<dbReference type="CDD" id="cd16917">
    <property type="entry name" value="HATPase_UhpB-NarQ-NarX-like"/>
    <property type="match status" value="1"/>
</dbReference>
<organism evidence="12 13">
    <name type="scientific">Catenuloplanes indicus</name>
    <dbReference type="NCBI Taxonomy" id="137267"/>
    <lineage>
        <taxon>Bacteria</taxon>
        <taxon>Bacillati</taxon>
        <taxon>Actinomycetota</taxon>
        <taxon>Actinomycetes</taxon>
        <taxon>Micromonosporales</taxon>
        <taxon>Micromonosporaceae</taxon>
        <taxon>Catenuloplanes</taxon>
    </lineage>
</organism>
<dbReference type="InterPro" id="IPR011712">
    <property type="entry name" value="Sig_transdc_His_kin_sub3_dim/P"/>
</dbReference>
<evidence type="ECO:0000256" key="9">
    <source>
        <dbReference type="SAM" id="Coils"/>
    </source>
</evidence>
<evidence type="ECO:0000313" key="13">
    <source>
        <dbReference type="Proteomes" id="UP001240236"/>
    </source>
</evidence>
<feature type="domain" description="Histidine kinase/HSP90-like ATPase" evidence="11">
    <location>
        <begin position="280"/>
        <end position="370"/>
    </location>
</feature>